<keyword evidence="1" id="KW-0472">Membrane</keyword>
<dbReference type="InterPro" id="IPR031616">
    <property type="entry name" value="BsrE-like"/>
</dbReference>
<evidence type="ECO:0008006" key="4">
    <source>
        <dbReference type="Google" id="ProtNLM"/>
    </source>
</evidence>
<dbReference type="Proteomes" id="UP000015927">
    <property type="component" value="Plasmid 2"/>
</dbReference>
<dbReference type="RefSeq" id="WP_006293544.1">
    <property type="nucleotide sequence ID" value="NC_022123.1"/>
</dbReference>
<reference evidence="2 3" key="1">
    <citation type="submission" date="2010-12" db="EMBL/GenBank/DDBJ databases">
        <title>The Genome Sequence of Lactobacillus paracasei subsp. paracasei strain 8700:2.</title>
        <authorList>
            <consortium name="The Broad Institute Genome Sequencing Platform"/>
            <person name="Ward D."/>
            <person name="Earl A."/>
            <person name="Feldgarden M."/>
            <person name="Young S.K."/>
            <person name="Gargeya S."/>
            <person name="Zeng Q."/>
            <person name="Alvarado L."/>
            <person name="Berlin A."/>
            <person name="Bochicchio J."/>
            <person name="Chapman S.B."/>
            <person name="Chen Z."/>
            <person name="Freedman E."/>
            <person name="Gellesch M."/>
            <person name="Goldberg J."/>
            <person name="Griggs A."/>
            <person name="Gujja S."/>
            <person name="Heilman E."/>
            <person name="Heiman D."/>
            <person name="Howarth C."/>
            <person name="Mehta T."/>
            <person name="Neiman D."/>
            <person name="Pearson M."/>
            <person name="Roberts A."/>
            <person name="Saif S."/>
            <person name="Shea T."/>
            <person name="Shenoy N."/>
            <person name="Sisk P."/>
            <person name="Stolte C."/>
            <person name="Sykes S."/>
            <person name="White J."/>
            <person name="Yandava C."/>
            <person name="Saulnier D."/>
            <person name="Haas B."/>
            <person name="Nusbaum C."/>
            <person name="Birren B."/>
        </authorList>
    </citation>
    <scope>NUCLEOTIDE SEQUENCE [LARGE SCALE GENOMIC DNA]</scope>
    <source>
        <strain evidence="2 3">8700:2</strain>
        <plasmid evidence="2 3">2</plasmid>
    </source>
</reference>
<feature type="transmembrane region" description="Helical" evidence="1">
    <location>
        <begin position="12"/>
        <end position="34"/>
    </location>
</feature>
<organism evidence="2 3">
    <name type="scientific">Lacticaseibacillus paracasei subsp. paracasei 8700:2</name>
    <dbReference type="NCBI Taxonomy" id="537973"/>
    <lineage>
        <taxon>Bacteria</taxon>
        <taxon>Bacillati</taxon>
        <taxon>Bacillota</taxon>
        <taxon>Bacilli</taxon>
        <taxon>Lactobacillales</taxon>
        <taxon>Lactobacillaceae</taxon>
        <taxon>Lacticaseibacillus</taxon>
    </lineage>
</organism>
<dbReference type="KEGG" id="lpi:LBPG_04211"/>
<protein>
    <recommendedName>
        <fullName evidence="4">Holin-like toxin</fullName>
    </recommendedName>
</protein>
<dbReference type="Pfam" id="PF16935">
    <property type="entry name" value="Hol_Tox"/>
    <property type="match status" value="1"/>
</dbReference>
<proteinExistence type="predicted"/>
<evidence type="ECO:0000313" key="2">
    <source>
        <dbReference type="EMBL" id="AGT63729.1"/>
    </source>
</evidence>
<geneLocation type="plasmid" evidence="2 3">
    <name>2</name>
</geneLocation>
<keyword evidence="1" id="KW-0812">Transmembrane</keyword>
<sequence length="45" mass="4857">MKGGACLSVAEAITLMLAFGSFVLSLVNTFVTLVKAMQDNQKDRH</sequence>
<name>A0A806KUJ4_LACPA</name>
<keyword evidence="1" id="KW-1133">Transmembrane helix</keyword>
<keyword evidence="2" id="KW-0614">Plasmid</keyword>
<evidence type="ECO:0000313" key="3">
    <source>
        <dbReference type="Proteomes" id="UP000015927"/>
    </source>
</evidence>
<dbReference type="GeneID" id="57091547"/>
<evidence type="ECO:0000256" key="1">
    <source>
        <dbReference type="SAM" id="Phobius"/>
    </source>
</evidence>
<dbReference type="EMBL" id="CP002393">
    <property type="protein sequence ID" value="AGT63729.1"/>
    <property type="molecule type" value="Genomic_DNA"/>
</dbReference>
<gene>
    <name evidence="2" type="ORF">LBPG_04211</name>
</gene>
<dbReference type="AlphaFoldDB" id="A0A806KUJ4"/>
<accession>A0A806KUJ4</accession>